<comment type="caution">
    <text evidence="1">The sequence shown here is derived from an EMBL/GenBank/DDBJ whole genome shotgun (WGS) entry which is preliminary data.</text>
</comment>
<gene>
    <name evidence="1" type="ORF">AC578_37</name>
</gene>
<dbReference type="EMBL" id="LFZN01000148">
    <property type="protein sequence ID" value="KXS97261.1"/>
    <property type="molecule type" value="Genomic_DNA"/>
</dbReference>
<accession>A0A139H4C1</accession>
<protein>
    <submittedName>
        <fullName evidence="1">Uncharacterized protein</fullName>
    </submittedName>
</protein>
<name>A0A139H4C1_9PEZI</name>
<dbReference type="AlphaFoldDB" id="A0A139H4C1"/>
<keyword evidence="2" id="KW-1185">Reference proteome</keyword>
<organism evidence="1 2">
    <name type="scientific">Pseudocercospora eumusae</name>
    <dbReference type="NCBI Taxonomy" id="321146"/>
    <lineage>
        <taxon>Eukaryota</taxon>
        <taxon>Fungi</taxon>
        <taxon>Dikarya</taxon>
        <taxon>Ascomycota</taxon>
        <taxon>Pezizomycotina</taxon>
        <taxon>Dothideomycetes</taxon>
        <taxon>Dothideomycetidae</taxon>
        <taxon>Mycosphaerellales</taxon>
        <taxon>Mycosphaerellaceae</taxon>
        <taxon>Pseudocercospora</taxon>
    </lineage>
</organism>
<reference evidence="1 2" key="1">
    <citation type="submission" date="2015-07" db="EMBL/GenBank/DDBJ databases">
        <title>Comparative genomics of the Sigatoka disease complex on banana suggests a link between parallel evolutionary changes in Pseudocercospora fijiensis and Pseudocercospora eumusae and increased virulence on the banana host.</title>
        <authorList>
            <person name="Chang T.-C."/>
            <person name="Salvucci A."/>
            <person name="Crous P.W."/>
            <person name="Stergiopoulos I."/>
        </authorList>
    </citation>
    <scope>NUCLEOTIDE SEQUENCE [LARGE SCALE GENOMIC DNA]</scope>
    <source>
        <strain evidence="1 2">CBS 114824</strain>
    </source>
</reference>
<sequence>MCMYTAHCEFGHQNVFHSTVLSTRTPDEIEIWWKLMQKKFFKRELVTRADLDRVTWGRESAPY</sequence>
<evidence type="ECO:0000313" key="2">
    <source>
        <dbReference type="Proteomes" id="UP000070133"/>
    </source>
</evidence>
<proteinExistence type="predicted"/>
<evidence type="ECO:0000313" key="1">
    <source>
        <dbReference type="EMBL" id="KXS97261.1"/>
    </source>
</evidence>
<dbReference type="Proteomes" id="UP000070133">
    <property type="component" value="Unassembled WGS sequence"/>
</dbReference>